<keyword evidence="3" id="KW-0285">Flavoprotein</keyword>
<evidence type="ECO:0000256" key="1">
    <source>
        <dbReference type="ARBA" id="ARBA00001974"/>
    </source>
</evidence>
<proteinExistence type="inferred from homology"/>
<name>A0A4P6FC88_9MICO</name>
<dbReference type="RefSeq" id="WP_129189555.1">
    <property type="nucleotide sequence ID" value="NZ_CP035493.1"/>
</dbReference>
<protein>
    <submittedName>
        <fullName evidence="7">FAD-dependent oxidoreductase</fullName>
    </submittedName>
</protein>
<dbReference type="Pfam" id="PF07992">
    <property type="entry name" value="Pyr_redox_2"/>
    <property type="match status" value="1"/>
</dbReference>
<evidence type="ECO:0000256" key="3">
    <source>
        <dbReference type="ARBA" id="ARBA00022630"/>
    </source>
</evidence>
<dbReference type="Gene3D" id="3.50.50.100">
    <property type="match status" value="1"/>
</dbReference>
<dbReference type="KEGG" id="xya:ET471_14850"/>
<dbReference type="EMBL" id="CP035493">
    <property type="protein sequence ID" value="QAY71157.1"/>
    <property type="molecule type" value="Genomic_DNA"/>
</dbReference>
<keyword evidence="5" id="KW-0560">Oxidoreductase</keyword>
<dbReference type="PANTHER" id="PTHR42913:SF3">
    <property type="entry name" value="64 KDA MITOCHONDRIAL NADH DEHYDROGENASE (EUROFUNG)"/>
    <property type="match status" value="1"/>
</dbReference>
<keyword evidence="8" id="KW-1185">Reference proteome</keyword>
<gene>
    <name evidence="7" type="ORF">ET471_14850</name>
</gene>
<dbReference type="InterPro" id="IPR036188">
    <property type="entry name" value="FAD/NAD-bd_sf"/>
</dbReference>
<dbReference type="InterPro" id="IPR051169">
    <property type="entry name" value="NADH-Q_oxidoreductase"/>
</dbReference>
<comment type="cofactor">
    <cofactor evidence="1">
        <name>FAD</name>
        <dbReference type="ChEBI" id="CHEBI:57692"/>
    </cofactor>
</comment>
<evidence type="ECO:0000256" key="4">
    <source>
        <dbReference type="ARBA" id="ARBA00022827"/>
    </source>
</evidence>
<dbReference type="InterPro" id="IPR023753">
    <property type="entry name" value="FAD/NAD-binding_dom"/>
</dbReference>
<dbReference type="PANTHER" id="PTHR42913">
    <property type="entry name" value="APOPTOSIS-INDUCING FACTOR 1"/>
    <property type="match status" value="1"/>
</dbReference>
<dbReference type="Proteomes" id="UP000292118">
    <property type="component" value="Chromosome"/>
</dbReference>
<dbReference type="PRINTS" id="PR00469">
    <property type="entry name" value="PNDRDTASEII"/>
</dbReference>
<organism evidence="7 8">
    <name type="scientific">Xylanimonas protaetiae</name>
    <dbReference type="NCBI Taxonomy" id="2509457"/>
    <lineage>
        <taxon>Bacteria</taxon>
        <taxon>Bacillati</taxon>
        <taxon>Actinomycetota</taxon>
        <taxon>Actinomycetes</taxon>
        <taxon>Micrococcales</taxon>
        <taxon>Promicromonosporaceae</taxon>
        <taxon>Xylanimonas</taxon>
    </lineage>
</organism>
<dbReference type="SUPFAM" id="SSF51905">
    <property type="entry name" value="FAD/NAD(P)-binding domain"/>
    <property type="match status" value="1"/>
</dbReference>
<keyword evidence="4" id="KW-0274">FAD</keyword>
<dbReference type="AlphaFoldDB" id="A0A4P6FC88"/>
<reference evidence="7 8" key="1">
    <citation type="submission" date="2019-01" db="EMBL/GenBank/DDBJ databases">
        <title>Genome sequencing of strain FW10M-9.</title>
        <authorList>
            <person name="Heo J."/>
            <person name="Kim S.-J."/>
            <person name="Kim J.-S."/>
            <person name="Hong S.-B."/>
            <person name="Kwon S.-W."/>
        </authorList>
    </citation>
    <scope>NUCLEOTIDE SEQUENCE [LARGE SCALE GENOMIC DNA]</scope>
    <source>
        <strain evidence="7 8">FW10M-9</strain>
    </source>
</reference>
<evidence type="ECO:0000256" key="2">
    <source>
        <dbReference type="ARBA" id="ARBA00005272"/>
    </source>
</evidence>
<feature type="domain" description="FAD/NAD(P)-binding" evidence="6">
    <location>
        <begin position="4"/>
        <end position="282"/>
    </location>
</feature>
<dbReference type="GO" id="GO:0019646">
    <property type="term" value="P:aerobic electron transport chain"/>
    <property type="evidence" value="ECO:0007669"/>
    <property type="project" value="TreeGrafter"/>
</dbReference>
<sequence>MPTQVLVLGGGYAGVMAANRLTRRPDVAVTLVNPRPHFVERIRLHQLAAGTHPAAQELAHVLADAVRVEVGEADRIDAAARTVALTDGATLPYDYLVYAVGSRGSDGGVPGVAEHAFPISTFEAATRLHATLGRRGDVPVVVVGGGPTGIEAAAELAETGHAVTLVCGGHLGPYLRDPARRSVARRLAELGVTVLAGADVARVEADAVVLADGRRLPSGVTVWAAGFEASDLARRSGLAVDDAGRLLTDETLTSVDDPRVVGAGDAVSPSGVPEPMSCQAAIPLGMHAADTVLHRLAGEPARDLANPFVGMCVGLGRATATFQLAHTNDVAVGAYLGGRTGGRLKELVCVQVVESLAREARRPGSTWFPASRARARSLAHPVTHDAAGARVVA</sequence>
<evidence type="ECO:0000256" key="5">
    <source>
        <dbReference type="ARBA" id="ARBA00023002"/>
    </source>
</evidence>
<evidence type="ECO:0000313" key="8">
    <source>
        <dbReference type="Proteomes" id="UP000292118"/>
    </source>
</evidence>
<dbReference type="OrthoDB" id="9781621at2"/>
<dbReference type="PRINTS" id="PR00368">
    <property type="entry name" value="FADPNR"/>
</dbReference>
<evidence type="ECO:0000313" key="7">
    <source>
        <dbReference type="EMBL" id="QAY71157.1"/>
    </source>
</evidence>
<accession>A0A4P6FC88</accession>
<comment type="similarity">
    <text evidence="2">Belongs to the NADH dehydrogenase family.</text>
</comment>
<evidence type="ECO:0000259" key="6">
    <source>
        <dbReference type="Pfam" id="PF07992"/>
    </source>
</evidence>
<dbReference type="GO" id="GO:0003955">
    <property type="term" value="F:NAD(P)H dehydrogenase (quinone) activity"/>
    <property type="evidence" value="ECO:0007669"/>
    <property type="project" value="TreeGrafter"/>
</dbReference>